<dbReference type="AlphaFoldDB" id="A0A7T8KM91"/>
<dbReference type="OrthoDB" id="9996331at2759"/>
<feature type="non-terminal residue" evidence="1">
    <location>
        <position position="65"/>
    </location>
</feature>
<sequence>VARITFGSISGIEKKVRSGAKKSLDGEEAKQILIADPLKSIRAHSDDMGVPHSILALAVKNSGGK</sequence>
<organism evidence="1 2">
    <name type="scientific">Caligus rogercresseyi</name>
    <name type="common">Sea louse</name>
    <dbReference type="NCBI Taxonomy" id="217165"/>
    <lineage>
        <taxon>Eukaryota</taxon>
        <taxon>Metazoa</taxon>
        <taxon>Ecdysozoa</taxon>
        <taxon>Arthropoda</taxon>
        <taxon>Crustacea</taxon>
        <taxon>Multicrustacea</taxon>
        <taxon>Hexanauplia</taxon>
        <taxon>Copepoda</taxon>
        <taxon>Siphonostomatoida</taxon>
        <taxon>Caligidae</taxon>
        <taxon>Caligus</taxon>
    </lineage>
</organism>
<protein>
    <submittedName>
        <fullName evidence="1">Uncharacterized protein</fullName>
    </submittedName>
</protein>
<proteinExistence type="predicted"/>
<feature type="non-terminal residue" evidence="1">
    <location>
        <position position="1"/>
    </location>
</feature>
<evidence type="ECO:0000313" key="2">
    <source>
        <dbReference type="Proteomes" id="UP000595437"/>
    </source>
</evidence>
<dbReference type="EMBL" id="CP045891">
    <property type="protein sequence ID" value="QQP58390.1"/>
    <property type="molecule type" value="Genomic_DNA"/>
</dbReference>
<keyword evidence="2" id="KW-1185">Reference proteome</keyword>
<evidence type="ECO:0000313" key="1">
    <source>
        <dbReference type="EMBL" id="QQP58390.1"/>
    </source>
</evidence>
<reference evidence="2" key="1">
    <citation type="submission" date="2021-01" db="EMBL/GenBank/DDBJ databases">
        <title>Caligus Genome Assembly.</title>
        <authorList>
            <person name="Gallardo-Escarate C."/>
        </authorList>
    </citation>
    <scope>NUCLEOTIDE SEQUENCE [LARGE SCALE GENOMIC DNA]</scope>
</reference>
<dbReference type="Proteomes" id="UP000595437">
    <property type="component" value="Chromosome 2"/>
</dbReference>
<gene>
    <name evidence="1" type="ORF">FKW44_003691</name>
</gene>
<name>A0A7T8KM91_CALRO</name>
<accession>A0A7T8KM91</accession>